<comment type="caution">
    <text evidence="3">The sequence shown here is derived from an EMBL/GenBank/DDBJ whole genome shotgun (WGS) entry which is preliminary data.</text>
</comment>
<dbReference type="EMBL" id="JACSQN010000002">
    <property type="protein sequence ID" value="MBD7983352.1"/>
    <property type="molecule type" value="Genomic_DNA"/>
</dbReference>
<dbReference type="InterPro" id="IPR002881">
    <property type="entry name" value="DUF58"/>
</dbReference>
<dbReference type="Proteomes" id="UP000626786">
    <property type="component" value="Unassembled WGS sequence"/>
</dbReference>
<feature type="domain" description="DUF58" evidence="2">
    <location>
        <begin position="214"/>
        <end position="323"/>
    </location>
</feature>
<evidence type="ECO:0000313" key="4">
    <source>
        <dbReference type="Proteomes" id="UP000626786"/>
    </source>
</evidence>
<dbReference type="RefSeq" id="WP_191693002.1">
    <property type="nucleotide sequence ID" value="NZ_JACSQN010000002.1"/>
</dbReference>
<accession>A0ABR8U5N1</accession>
<reference evidence="3 4" key="1">
    <citation type="submission" date="2020-08" db="EMBL/GenBank/DDBJ databases">
        <title>A Genomic Blueprint of the Chicken Gut Microbiome.</title>
        <authorList>
            <person name="Gilroy R."/>
            <person name="Ravi A."/>
            <person name="Getino M."/>
            <person name="Pursley I."/>
            <person name="Horton D.L."/>
            <person name="Alikhan N.-F."/>
            <person name="Baker D."/>
            <person name="Gharbi K."/>
            <person name="Hall N."/>
            <person name="Watson M."/>
            <person name="Adriaenssens E.M."/>
            <person name="Foster-Nyarko E."/>
            <person name="Jarju S."/>
            <person name="Secka A."/>
            <person name="Antonio M."/>
            <person name="Oren A."/>
            <person name="Chaudhuri R."/>
            <person name="La Ragione R.M."/>
            <person name="Hildebrand F."/>
            <person name="Pallen M.J."/>
        </authorList>
    </citation>
    <scope>NUCLEOTIDE SEQUENCE [LARGE SCALE GENOMIC DNA]</scope>
    <source>
        <strain evidence="3 4">Sa2YVA2</strain>
    </source>
</reference>
<dbReference type="PANTHER" id="PTHR34351:SF2">
    <property type="entry name" value="DUF58 DOMAIN-CONTAINING PROTEIN"/>
    <property type="match status" value="1"/>
</dbReference>
<dbReference type="Pfam" id="PF01882">
    <property type="entry name" value="DUF58"/>
    <property type="match status" value="1"/>
</dbReference>
<gene>
    <name evidence="3" type="ORF">H9649_02070</name>
</gene>
<organism evidence="3 4">
    <name type="scientific">Sporosarcina quadrami</name>
    <dbReference type="NCBI Taxonomy" id="2762234"/>
    <lineage>
        <taxon>Bacteria</taxon>
        <taxon>Bacillati</taxon>
        <taxon>Bacillota</taxon>
        <taxon>Bacilli</taxon>
        <taxon>Bacillales</taxon>
        <taxon>Caryophanaceae</taxon>
        <taxon>Sporosarcina</taxon>
    </lineage>
</organism>
<proteinExistence type="predicted"/>
<keyword evidence="1" id="KW-0472">Membrane</keyword>
<keyword evidence="1" id="KW-1133">Transmembrane helix</keyword>
<feature type="transmembrane region" description="Helical" evidence="1">
    <location>
        <begin position="21"/>
        <end position="48"/>
    </location>
</feature>
<evidence type="ECO:0000313" key="3">
    <source>
        <dbReference type="EMBL" id="MBD7983352.1"/>
    </source>
</evidence>
<evidence type="ECO:0000256" key="1">
    <source>
        <dbReference type="SAM" id="Phobius"/>
    </source>
</evidence>
<protein>
    <submittedName>
        <fullName evidence="3">DUF58 domain-containing protein</fullName>
    </submittedName>
</protein>
<keyword evidence="1" id="KW-0812">Transmembrane</keyword>
<evidence type="ECO:0000259" key="2">
    <source>
        <dbReference type="Pfam" id="PF01882"/>
    </source>
</evidence>
<name>A0ABR8U5N1_9BACL</name>
<keyword evidence="4" id="KW-1185">Reference proteome</keyword>
<sequence>MNWIRYENGFKTIHNGMLLTATLFILCAIFAISTLAACFAAVFAMLAFQNVYFSKLGEGLKVNFKAEQQRILIGHHEELIMEFENGKIPIWNGTLIISMEDAVAPRHESAKNYSGIYDVYIPFAIGSNQKTEIRVPLEGKKRGKSQITRVFLEIPHLFGDGSVNMELKDPVVYQSLVYPKVTNLASELAPSPFKPGETQQRQSLFTDPFQPIGTRDYVPTDRFDQIHWTASARMQKLQTKEFLPVSAQNVLLMLNALEKDRMNEDFEKKIERIVAYADHCMKNDIPYAFAMNLRTFGGRPYLFLPSGSGKVQFQMLMEMLAKISDKYAKLPFNEMMQHMESTGQLPPTIVLVTHENDNIKRQVHRWTKRFSVIVDSSFEGIENEWKKQDVKRTGTNSTIPSA</sequence>
<dbReference type="PANTHER" id="PTHR34351">
    <property type="entry name" value="SLR1927 PROTEIN-RELATED"/>
    <property type="match status" value="1"/>
</dbReference>